<reference evidence="1 2" key="1">
    <citation type="submission" date="2022-10" db="EMBL/GenBank/DDBJ databases">
        <title>Comparative genomic analysis of Cohnella hashimotonis sp. nov., isolated from the International Space Station.</title>
        <authorList>
            <person name="Simpson A."/>
            <person name="Venkateswaran K."/>
        </authorList>
    </citation>
    <scope>NUCLEOTIDE SEQUENCE [LARGE SCALE GENOMIC DNA]</scope>
    <source>
        <strain evidence="1 2">DSM 18997</strain>
    </source>
</reference>
<sequence>MFTHIIHEYCFFYCSADPLDAAVRDGSRLIEQALQEFAGICETVQVLDATARCLIDCMKKDRFARLREAVFLYIRPFRARALDLIGLALARIANSASHGS</sequence>
<keyword evidence="2" id="KW-1185">Reference proteome</keyword>
<comment type="caution">
    <text evidence="1">The sequence shown here is derived from an EMBL/GenBank/DDBJ whole genome shotgun (WGS) entry which is preliminary data.</text>
</comment>
<protein>
    <submittedName>
        <fullName evidence="1">Uncharacterized protein</fullName>
    </submittedName>
</protein>
<organism evidence="1 2">
    <name type="scientific">Cohnella ginsengisoli</name>
    <dbReference type="NCBI Taxonomy" id="425004"/>
    <lineage>
        <taxon>Bacteria</taxon>
        <taxon>Bacillati</taxon>
        <taxon>Bacillota</taxon>
        <taxon>Bacilli</taxon>
        <taxon>Bacillales</taxon>
        <taxon>Paenibacillaceae</taxon>
        <taxon>Cohnella</taxon>
    </lineage>
</organism>
<dbReference type="EMBL" id="JAPDHZ010000004">
    <property type="protein sequence ID" value="MDG0793486.1"/>
    <property type="molecule type" value="Genomic_DNA"/>
</dbReference>
<dbReference type="AlphaFoldDB" id="A0A9X4KKL3"/>
<evidence type="ECO:0000313" key="2">
    <source>
        <dbReference type="Proteomes" id="UP001153387"/>
    </source>
</evidence>
<dbReference type="Proteomes" id="UP001153387">
    <property type="component" value="Unassembled WGS sequence"/>
</dbReference>
<name>A0A9X4KKL3_9BACL</name>
<gene>
    <name evidence="1" type="ORF">OMP38_23610</name>
</gene>
<evidence type="ECO:0000313" key="1">
    <source>
        <dbReference type="EMBL" id="MDG0793486.1"/>
    </source>
</evidence>
<accession>A0A9X4KKL3</accession>
<proteinExistence type="predicted"/>
<dbReference type="RefSeq" id="WP_277567259.1">
    <property type="nucleotide sequence ID" value="NZ_JAPDHZ010000004.1"/>
</dbReference>